<sequence length="143" mass="16655">AGDLETSVEEMLIRLDEFCAMMDMIRSETSLILDERIPEIRLRAEEMSMIYRQVEKLEAFVKMVAHHVSYLEEELIRAERDHLSFPRAVRSLLGGAYLPEFLQVSLLPPYLVRCYWTSQRSHSWQPTKDLPHLVCSTQMLGKG</sequence>
<dbReference type="InterPro" id="IPR024857">
    <property type="entry name" value="Cappuccino"/>
</dbReference>
<dbReference type="PANTHER" id="PTHR16230:SF5">
    <property type="entry name" value="BREAST CARCINOMA-AMPLIFIED SEQUENCE 4"/>
    <property type="match status" value="1"/>
</dbReference>
<proteinExistence type="predicted"/>
<evidence type="ECO:0000313" key="1">
    <source>
        <dbReference type="EMBL" id="KAG9461211.1"/>
    </source>
</evidence>
<keyword evidence="2" id="KW-1185">Reference proteome</keyword>
<dbReference type="Proteomes" id="UP000770717">
    <property type="component" value="Unassembled WGS sequence"/>
</dbReference>
<dbReference type="PANTHER" id="PTHR16230">
    <property type="entry name" value="CAPPUCCINO"/>
    <property type="match status" value="1"/>
</dbReference>
<dbReference type="AlphaFoldDB" id="A0A8J6B4D5"/>
<comment type="caution">
    <text evidence="1">The sequence shown here is derived from an EMBL/GenBank/DDBJ whole genome shotgun (WGS) entry which is preliminary data.</text>
</comment>
<feature type="non-terminal residue" evidence="1">
    <location>
        <position position="143"/>
    </location>
</feature>
<dbReference type="EMBL" id="WNTK01026339">
    <property type="protein sequence ID" value="KAG9461211.1"/>
    <property type="molecule type" value="Genomic_DNA"/>
</dbReference>
<protein>
    <recommendedName>
        <fullName evidence="3">Breast carcinoma amplified sequence 4</fullName>
    </recommendedName>
</protein>
<evidence type="ECO:0008006" key="3">
    <source>
        <dbReference type="Google" id="ProtNLM"/>
    </source>
</evidence>
<gene>
    <name evidence="1" type="ORF">GDO78_017674</name>
</gene>
<reference evidence="1" key="1">
    <citation type="thesis" date="2020" institute="ProQuest LLC" country="789 East Eisenhower Parkway, Ann Arbor, MI, USA">
        <title>Comparative Genomics and Chromosome Evolution.</title>
        <authorList>
            <person name="Mudd A.B."/>
        </authorList>
    </citation>
    <scope>NUCLEOTIDE SEQUENCE</scope>
    <source>
        <strain evidence="1">HN-11 Male</strain>
        <tissue evidence="1">Kidney and liver</tissue>
    </source>
</reference>
<evidence type="ECO:0000313" key="2">
    <source>
        <dbReference type="Proteomes" id="UP000770717"/>
    </source>
</evidence>
<name>A0A8J6B4D5_ELECQ</name>
<feature type="non-terminal residue" evidence="1">
    <location>
        <position position="1"/>
    </location>
</feature>
<dbReference type="OrthoDB" id="2372305at2759"/>
<organism evidence="1 2">
    <name type="scientific">Eleutherodactylus coqui</name>
    <name type="common">Puerto Rican coqui</name>
    <dbReference type="NCBI Taxonomy" id="57060"/>
    <lineage>
        <taxon>Eukaryota</taxon>
        <taxon>Metazoa</taxon>
        <taxon>Chordata</taxon>
        <taxon>Craniata</taxon>
        <taxon>Vertebrata</taxon>
        <taxon>Euteleostomi</taxon>
        <taxon>Amphibia</taxon>
        <taxon>Batrachia</taxon>
        <taxon>Anura</taxon>
        <taxon>Neobatrachia</taxon>
        <taxon>Hyloidea</taxon>
        <taxon>Eleutherodactylidae</taxon>
        <taxon>Eleutherodactylinae</taxon>
        <taxon>Eleutherodactylus</taxon>
        <taxon>Eleutherodactylus</taxon>
    </lineage>
</organism>
<accession>A0A8J6B4D5</accession>
<dbReference type="GO" id="GO:0031083">
    <property type="term" value="C:BLOC-1 complex"/>
    <property type="evidence" value="ECO:0007669"/>
    <property type="project" value="TreeGrafter"/>
</dbReference>